<evidence type="ECO:0000313" key="1">
    <source>
        <dbReference type="EMBL" id="KOM35256.1"/>
    </source>
</evidence>
<proteinExistence type="predicted"/>
<dbReference type="AlphaFoldDB" id="A0A0L9TXM8"/>
<dbReference type="EMBL" id="CM003372">
    <property type="protein sequence ID" value="KOM35256.1"/>
    <property type="molecule type" value="Genomic_DNA"/>
</dbReference>
<organism evidence="1 2">
    <name type="scientific">Phaseolus angularis</name>
    <name type="common">Azuki bean</name>
    <name type="synonym">Vigna angularis</name>
    <dbReference type="NCBI Taxonomy" id="3914"/>
    <lineage>
        <taxon>Eukaryota</taxon>
        <taxon>Viridiplantae</taxon>
        <taxon>Streptophyta</taxon>
        <taxon>Embryophyta</taxon>
        <taxon>Tracheophyta</taxon>
        <taxon>Spermatophyta</taxon>
        <taxon>Magnoliopsida</taxon>
        <taxon>eudicotyledons</taxon>
        <taxon>Gunneridae</taxon>
        <taxon>Pentapetalae</taxon>
        <taxon>rosids</taxon>
        <taxon>fabids</taxon>
        <taxon>Fabales</taxon>
        <taxon>Fabaceae</taxon>
        <taxon>Papilionoideae</taxon>
        <taxon>50 kb inversion clade</taxon>
        <taxon>NPAAA clade</taxon>
        <taxon>indigoferoid/millettioid clade</taxon>
        <taxon>Phaseoleae</taxon>
        <taxon>Vigna</taxon>
    </lineage>
</organism>
<reference evidence="2" key="1">
    <citation type="journal article" date="2015" name="Proc. Natl. Acad. Sci. U.S.A.">
        <title>Genome sequencing of adzuki bean (Vigna angularis) provides insight into high starch and low fat accumulation and domestication.</title>
        <authorList>
            <person name="Yang K."/>
            <person name="Tian Z."/>
            <person name="Chen C."/>
            <person name="Luo L."/>
            <person name="Zhao B."/>
            <person name="Wang Z."/>
            <person name="Yu L."/>
            <person name="Li Y."/>
            <person name="Sun Y."/>
            <person name="Li W."/>
            <person name="Chen Y."/>
            <person name="Li Y."/>
            <person name="Zhang Y."/>
            <person name="Ai D."/>
            <person name="Zhao J."/>
            <person name="Shang C."/>
            <person name="Ma Y."/>
            <person name="Wu B."/>
            <person name="Wang M."/>
            <person name="Gao L."/>
            <person name="Sun D."/>
            <person name="Zhang P."/>
            <person name="Guo F."/>
            <person name="Wang W."/>
            <person name="Li Y."/>
            <person name="Wang J."/>
            <person name="Varshney R.K."/>
            <person name="Wang J."/>
            <person name="Ling H.Q."/>
            <person name="Wan P."/>
        </authorList>
    </citation>
    <scope>NUCLEOTIDE SEQUENCE</scope>
    <source>
        <strain evidence="2">cv. Jingnong 6</strain>
    </source>
</reference>
<dbReference type="Proteomes" id="UP000053144">
    <property type="component" value="Chromosome 2"/>
</dbReference>
<dbReference type="Gramene" id="KOM35256">
    <property type="protein sequence ID" value="KOM35256"/>
    <property type="gene ID" value="LR48_Vigan02g140600"/>
</dbReference>
<accession>A0A0L9TXM8</accession>
<name>A0A0L9TXM8_PHAAN</name>
<evidence type="ECO:0000313" key="2">
    <source>
        <dbReference type="Proteomes" id="UP000053144"/>
    </source>
</evidence>
<protein>
    <submittedName>
        <fullName evidence="1">Uncharacterized protein</fullName>
    </submittedName>
</protein>
<gene>
    <name evidence="1" type="ORF">LR48_Vigan02g140600</name>
</gene>
<sequence length="92" mass="10296">MEDEEYVVFGYGFSCIRFHSFIHHALSLYSVPGCVIRFQQGFTASSMRADVFPWLMVRAVRCRGPSGSDAATRECFVYMGGLLSSELEIASI</sequence>